<dbReference type="Gene3D" id="3.40.1090.10">
    <property type="entry name" value="Cytosolic phospholipase A2 catalytic domain"/>
    <property type="match status" value="1"/>
</dbReference>
<evidence type="ECO:0000313" key="6">
    <source>
        <dbReference type="EMBL" id="GGX07512.1"/>
    </source>
</evidence>
<dbReference type="Gene3D" id="3.10.20.310">
    <property type="entry name" value="membrane protein fhac"/>
    <property type="match status" value="1"/>
</dbReference>
<dbReference type="InterPro" id="IPR043864">
    <property type="entry name" value="Omp85-like_dom"/>
</dbReference>
<dbReference type="InterPro" id="IPR050301">
    <property type="entry name" value="NTE"/>
</dbReference>
<dbReference type="PANTHER" id="PTHR14226:SF76">
    <property type="entry name" value="NTE FAMILY PROTEIN RSSA"/>
    <property type="match status" value="1"/>
</dbReference>
<dbReference type="Pfam" id="PF01734">
    <property type="entry name" value="Patatin"/>
    <property type="match status" value="1"/>
</dbReference>
<gene>
    <name evidence="6" type="ORF">GCM10007384_06430</name>
</gene>
<feature type="short sequence motif" description="GXGXXG" evidence="4">
    <location>
        <begin position="54"/>
        <end position="59"/>
    </location>
</feature>
<evidence type="ECO:0000313" key="7">
    <source>
        <dbReference type="Proteomes" id="UP000601108"/>
    </source>
</evidence>
<sequence>MVIHNISRLFLSLITCIVLLIPNIIWSQEKEIHEEKIHDVSSIKDIKVGLVLSGGGAKGLAHIGALKIIEESGVRIDYIGGTSMGAIVGALYASGYNAAELDSIFKAVDFNAFIQDELPRAAKTFYEREDSEKYVVSLPFDKFKIDLPKGLSKGQNFYNQFSRFTAHVNDIEDFNDLPIPFFCMSTNIETGKQVLLDKGYLPEAVAASGALPSVFNPVELNNILMTDGGVANNYPIKEIREKGAEIVIGIDVQDSLMSKEQLNSVTNIMLQISNFKTYDAMRAKISETDLYIKPSIADFSVLSFDQIDKIIANGEKAAFAKYEDLKKIAMQQKSNPKKNTIPKSSKSILVNSLVILGNERYTRAYIKGKLKLKTPSITTYEKLNEGVNNLSATGNFDRVNHRLIDTKQGKELILNVKESESKMLLRFALHYDDLYQTAALVNVTRKSLFVDNDVLSADIVLGDNIRYNLDYYVDKGFYWSTGLKASYTKFNKAIDFDFIGRFREIPDLNINTIDIEYSNLNAQAYAETLLQQNFSVGLGAEYKRLSIISETFGEDENQIPRTIFDDSDYWSAFGYIKLDTYDNKYFPKNGFLFEGDIHTYLFSTDFTNNFNEFSIAKAEFGYATPLFGNLAMNISLEAGTKIGDASLNSLDFLLGGFGAKTINNFIPFYGYDFLAITGQSFAKSLISLDYEMFKNNHINLSANFANVGNKLFSTGKWLESAEFSGYALGYGLETFAGPIQVKYSFSPELDESNWFFSIGFWF</sequence>
<evidence type="ECO:0000259" key="5">
    <source>
        <dbReference type="PROSITE" id="PS51635"/>
    </source>
</evidence>
<dbReference type="PROSITE" id="PS51635">
    <property type="entry name" value="PNPLA"/>
    <property type="match status" value="1"/>
</dbReference>
<dbReference type="CDD" id="cd07205">
    <property type="entry name" value="Pat_PNPLA6_PNPLA7_NTE1_like"/>
    <property type="match status" value="1"/>
</dbReference>
<dbReference type="EMBL" id="BMWS01000003">
    <property type="protein sequence ID" value="GGX07512.1"/>
    <property type="molecule type" value="Genomic_DNA"/>
</dbReference>
<dbReference type="RefSeq" id="WP_229809234.1">
    <property type="nucleotide sequence ID" value="NZ_BMWS01000003.1"/>
</dbReference>
<comment type="caution">
    <text evidence="6">The sequence shown here is derived from an EMBL/GenBank/DDBJ whole genome shotgun (WGS) entry which is preliminary data.</text>
</comment>
<evidence type="ECO:0000256" key="4">
    <source>
        <dbReference type="PROSITE-ProRule" id="PRU01161"/>
    </source>
</evidence>
<keyword evidence="2 4" id="KW-0442">Lipid degradation</keyword>
<dbReference type="GO" id="GO:0019867">
    <property type="term" value="C:outer membrane"/>
    <property type="evidence" value="ECO:0007669"/>
    <property type="project" value="InterPro"/>
</dbReference>
<dbReference type="Proteomes" id="UP000601108">
    <property type="component" value="Unassembled WGS sequence"/>
</dbReference>
<feature type="active site" description="Proton acceptor" evidence="4">
    <location>
        <position position="227"/>
    </location>
</feature>
<accession>A0A918N1X4</accession>
<name>A0A918N1X4_9FLAO</name>
<dbReference type="InterPro" id="IPR016035">
    <property type="entry name" value="Acyl_Trfase/lysoPLipase"/>
</dbReference>
<keyword evidence="3 4" id="KW-0443">Lipid metabolism</keyword>
<protein>
    <submittedName>
        <fullName evidence="6">Patatin</fullName>
    </submittedName>
</protein>
<organism evidence="6 7">
    <name type="scientific">Aquimarina muelleri</name>
    <dbReference type="NCBI Taxonomy" id="279356"/>
    <lineage>
        <taxon>Bacteria</taxon>
        <taxon>Pseudomonadati</taxon>
        <taxon>Bacteroidota</taxon>
        <taxon>Flavobacteriia</taxon>
        <taxon>Flavobacteriales</taxon>
        <taxon>Flavobacteriaceae</taxon>
        <taxon>Aquimarina</taxon>
    </lineage>
</organism>
<feature type="active site" description="Nucleophile" evidence="4">
    <location>
        <position position="83"/>
    </location>
</feature>
<dbReference type="GO" id="GO:0016787">
    <property type="term" value="F:hydrolase activity"/>
    <property type="evidence" value="ECO:0007669"/>
    <property type="project" value="UniProtKB-UniRule"/>
</dbReference>
<feature type="domain" description="PNPLA" evidence="5">
    <location>
        <begin position="50"/>
        <end position="240"/>
    </location>
</feature>
<evidence type="ECO:0000256" key="1">
    <source>
        <dbReference type="ARBA" id="ARBA00022801"/>
    </source>
</evidence>
<keyword evidence="1 4" id="KW-0378">Hydrolase</keyword>
<keyword evidence="7" id="KW-1185">Reference proteome</keyword>
<evidence type="ECO:0000256" key="3">
    <source>
        <dbReference type="ARBA" id="ARBA00023098"/>
    </source>
</evidence>
<feature type="short sequence motif" description="DGA/G" evidence="4">
    <location>
        <begin position="227"/>
        <end position="229"/>
    </location>
</feature>
<dbReference type="SUPFAM" id="SSF52151">
    <property type="entry name" value="FabD/lysophospholipase-like"/>
    <property type="match status" value="1"/>
</dbReference>
<dbReference type="GO" id="GO:0016042">
    <property type="term" value="P:lipid catabolic process"/>
    <property type="evidence" value="ECO:0007669"/>
    <property type="project" value="UniProtKB-UniRule"/>
</dbReference>
<proteinExistence type="predicted"/>
<feature type="short sequence motif" description="GXSXG" evidence="4">
    <location>
        <begin position="81"/>
        <end position="85"/>
    </location>
</feature>
<evidence type="ECO:0000256" key="2">
    <source>
        <dbReference type="ARBA" id="ARBA00022963"/>
    </source>
</evidence>
<dbReference type="PANTHER" id="PTHR14226">
    <property type="entry name" value="NEUROPATHY TARGET ESTERASE/SWISS CHEESE D.MELANOGASTER"/>
    <property type="match status" value="1"/>
</dbReference>
<dbReference type="AlphaFoldDB" id="A0A918N1X4"/>
<reference evidence="6 7" key="1">
    <citation type="journal article" date="2014" name="Int. J. Syst. Evol. Microbiol.">
        <title>Complete genome sequence of Corynebacterium casei LMG S-19264T (=DSM 44701T), isolated from a smear-ripened cheese.</title>
        <authorList>
            <consortium name="US DOE Joint Genome Institute (JGI-PGF)"/>
            <person name="Walter F."/>
            <person name="Albersmeier A."/>
            <person name="Kalinowski J."/>
            <person name="Ruckert C."/>
        </authorList>
    </citation>
    <scope>NUCLEOTIDE SEQUENCE [LARGE SCALE GENOMIC DNA]</scope>
    <source>
        <strain evidence="6 7">KCTC 12285</strain>
    </source>
</reference>
<dbReference type="InterPro" id="IPR002641">
    <property type="entry name" value="PNPLA_dom"/>
</dbReference>
<dbReference type="Pfam" id="PF19143">
    <property type="entry name" value="Omp85_2"/>
    <property type="match status" value="1"/>
</dbReference>